<dbReference type="VEuPathDB" id="MicrosporidiaDB:ECU03_1590"/>
<dbReference type="Gene3D" id="1.25.40.20">
    <property type="entry name" value="Ankyrin repeat-containing domain"/>
    <property type="match status" value="1"/>
</dbReference>
<organism evidence="2">
    <name type="scientific">Encephalitozoon cuniculi</name>
    <name type="common">Microsporidian parasite</name>
    <dbReference type="NCBI Taxonomy" id="6035"/>
    <lineage>
        <taxon>Eukaryota</taxon>
        <taxon>Fungi</taxon>
        <taxon>Fungi incertae sedis</taxon>
        <taxon>Microsporidia</taxon>
        <taxon>Unikaryonidae</taxon>
        <taxon>Encephalitozoon</taxon>
    </lineage>
</organism>
<dbReference type="InterPro" id="IPR036770">
    <property type="entry name" value="Ankyrin_rpt-contain_sf"/>
</dbReference>
<dbReference type="InterPro" id="IPR002110">
    <property type="entry name" value="Ankyrin_rpt"/>
</dbReference>
<dbReference type="VEuPathDB" id="MicrosporidiaDB:M970_031550"/>
<reference evidence="2" key="1">
    <citation type="journal article" date="2013" name="Eukaryot. Cell">
        <title>Extremely Reduced Levels of Heterozygosity in the Vertebrate Pathogen Encephalitozoon cuniculi.</title>
        <authorList>
            <person name="Selman M."/>
            <person name="Sak B."/>
            <person name="Kvac M."/>
            <person name="Farinelli L."/>
            <person name="Weiss L.M."/>
            <person name="Corradi N."/>
        </authorList>
    </citation>
    <scope>NUCLEOTIDE SEQUENCE</scope>
</reference>
<keyword evidence="1" id="KW-0040">ANK repeat</keyword>
<dbReference type="VEuPathDB" id="MicrosporidiaDB:AEWD_031550"/>
<evidence type="ECO:0000256" key="1">
    <source>
        <dbReference type="PROSITE-ProRule" id="PRU00023"/>
    </source>
</evidence>
<dbReference type="VEuPathDB" id="MicrosporidiaDB:AEWQ_031550"/>
<feature type="repeat" description="ANK" evidence="1">
    <location>
        <begin position="275"/>
        <end position="307"/>
    </location>
</feature>
<evidence type="ECO:0000313" key="2">
    <source>
        <dbReference type="EMBL" id="AGE96397.1"/>
    </source>
</evidence>
<sequence length="450" mass="51607">MRLEKLTITRKRRQEYSEFIANDANWNEQRLALVRLYDIHQMYQNAGVVGDAVPDRSAKSSFKTPRGITIVGYKLHLVRLALIDGRPFRLNFEAKRYHFNQTNITFLLGMIKNKPKLVYSMLSNGFPSSINSPIFGSPAFPTYFHLACAMHSDVLSVFLEFSPNYSLCWNGLTPQMIALFGGKSLEAKQPFNFVSMKQYSLLNSFRGLKLVETDEKPIFLIDFLCMEGDMEGAKKILSRNPELSKASRLCYLIQDDIEWIMFLSRYQTSVHQEFNGISPLHLSSINNNFEGLVAFVALGSHINSRDSLGNTAMHYCAMLRHFMCLELLIRLGGNMTMVNREGVSTEDILISQGKTFDIKEVDVELHEALFQILGDSVEFKHYLSIIDRIKYNCSHTIVKKNRFTITSLLNLPHKIDYTEDLVCKVGGIKEVKRNKYSPHRTFQVFLGYIQ</sequence>
<dbReference type="Pfam" id="PF12796">
    <property type="entry name" value="Ank_2"/>
    <property type="match status" value="1"/>
</dbReference>
<dbReference type="SUPFAM" id="SSF48403">
    <property type="entry name" value="Ankyrin repeat"/>
    <property type="match status" value="1"/>
</dbReference>
<dbReference type="VEuPathDB" id="MicrosporidiaDB:AEWR_031550"/>
<dbReference type="AlphaFoldDB" id="M1KAN8"/>
<accession>M1KAN8</accession>
<protein>
    <submittedName>
        <fullName evidence="2">Ankyrin repeat-containing protein</fullName>
    </submittedName>
</protein>
<dbReference type="PROSITE" id="PS50088">
    <property type="entry name" value="ANK_REPEAT"/>
    <property type="match status" value="2"/>
</dbReference>
<gene>
    <name evidence="2" type="ORF">ECU03_1590</name>
</gene>
<feature type="repeat" description="ANK" evidence="1">
    <location>
        <begin position="308"/>
        <end position="340"/>
    </location>
</feature>
<dbReference type="EMBL" id="KC513618">
    <property type="protein sequence ID" value="AGE96397.1"/>
    <property type="molecule type" value="Genomic_DNA"/>
</dbReference>
<proteinExistence type="predicted"/>
<name>M1KAN8_ENCCN</name>
<dbReference type="SMART" id="SM00248">
    <property type="entry name" value="ANK"/>
    <property type="match status" value="2"/>
</dbReference>